<dbReference type="GO" id="GO:0009279">
    <property type="term" value="C:cell outer membrane"/>
    <property type="evidence" value="ECO:0007669"/>
    <property type="project" value="UniProtKB-SubCell"/>
</dbReference>
<feature type="domain" description="TonB-dependent receptor plug" evidence="13">
    <location>
        <begin position="67"/>
        <end position="180"/>
    </location>
</feature>
<comment type="subcellular location">
    <subcellularLocation>
        <location evidence="1">Cell outer membrane</location>
        <topology evidence="1">Multi-pass membrane protein</topology>
    </subcellularLocation>
</comment>
<feature type="chain" id="PRO_5036858128" evidence="12">
    <location>
        <begin position="26"/>
        <end position="1255"/>
    </location>
</feature>
<keyword evidence="6 12" id="KW-0732">Signal</keyword>
<keyword evidence="4" id="KW-0410">Iron transport</keyword>
<evidence type="ECO:0000256" key="10">
    <source>
        <dbReference type="ARBA" id="ARBA00023237"/>
    </source>
</evidence>
<dbReference type="SUPFAM" id="SSF56935">
    <property type="entry name" value="Porins"/>
    <property type="match status" value="2"/>
</dbReference>
<dbReference type="InterPro" id="IPR037066">
    <property type="entry name" value="Plug_dom_sf"/>
</dbReference>
<protein>
    <submittedName>
        <fullName evidence="14">TonB-dependent receptor plug domain-containing protein</fullName>
    </submittedName>
</protein>
<sequence>MKKHPVRSWVAIPLAASVTWANVSAQTTNSSEDEEIFELSPFTVTSDGDDGYRATSTTAGSRLNTQLKDVAASVSVLTDAFMDDLGAIDVATALSMVAGVETDVTSDVTAINLGSGYLGGDFNNVNASEGTIRVRGLGSATNAANYLEAFGPLDRYNMERVEFLRGANALLFGLGEPGGVVNYTTKKAFMAKDKNEVEFQLDNFGTRRLKVDFSRALIEDKLAVRFAGVANDRRYRVKTAGETDNRAYFTIGYKPFESTRLDAYVEDVHLQGRRPNYRLPQDNTSAWLREYNRAHADAAANGGLVNILDIDGNPTGATKPLQQYLDDNLVYDSSWSATSNGNSGPSPDIPIASRVATDENGNFLVNEGNYRRFMDTRNNGFTGYYTPENGWDSPLGGQFTSYGTLLPNLSAGNNNNPRAQLRFHRSSFGNDAAPGEGAFVDPQVTDEGIFPFLDYEIGALPGNEREVKNQKFGFNLEQKIVEDLFFNLSYLKESYTAEQTFAPLAQAQAVSIDINKYLPGSIPNPSLLTGANGLPVRTNLTLEAAVALAQTNVSNGIQVANNQAFLEQILLDPSLPFTPENDARTPNPNYLRPFFHGRTIGSYRNVESEGFLAQLNYDFDFSEKSDKLGFLGNHRLTGFMSGNSNQTHTYRASGYADYTPGAFEGSTENLPSGRWFVPIWYIGDAVQPGDTALRITDLPDTTVPNLGDSLPYYGFTATNATGASPRGSWQVAPNPVTWRQYVIGNSAELTSIDAGAWGASLQSFFWNNRIVATLGYRKDTVQNDSFFLTNPVDATQIDFDSGIGGSGSRIDEFDLSAPSVLNRTTVALRTNSLVFHATPWLRFFYNESENFALTRPTTDSFGRPNPPASGLTEEYGFGMSLFEDKLDLKFNFYDTRQKDQLGTGAAIRLEQRIPNFENDVLDVIKEQDLARQRGEATAFTIADWQEIRLIDGVLTTVNPALGTGQQLVVDGVPQTNPDGSPTIEYTYEYERLNNLGVTRDSVSEGWELSATYNPNKNLRISANVSRLENELTNIERQSIEYVRLRSEYWQQFFDRGFHTNGDSDSTVYGPDETPAPDSNLLVTNLYNRFGTELLDAIRSEGTSGPGISEYNARLTANYSFREGMLKGFSVGTNLRWESGKVFGYNLIVRDADSLPEGFPTTDINRNGVLDEGEIIIVQDDFNNPLESDAIVTGGMSFAYRGKLHGDKVNWRIQLNIDNLFKQGDDLRPIRLRPDETIVYGINVPTTFKLTNSFDF</sequence>
<dbReference type="PANTHER" id="PTHR32552:SF68">
    <property type="entry name" value="FERRICHROME OUTER MEMBRANE TRANSPORTER_PHAGE RECEPTOR"/>
    <property type="match status" value="1"/>
</dbReference>
<keyword evidence="11" id="KW-0175">Coiled coil</keyword>
<dbReference type="InterPro" id="IPR012910">
    <property type="entry name" value="Plug_dom"/>
</dbReference>
<evidence type="ECO:0000256" key="1">
    <source>
        <dbReference type="ARBA" id="ARBA00004571"/>
    </source>
</evidence>
<evidence type="ECO:0000259" key="13">
    <source>
        <dbReference type="Pfam" id="PF07715"/>
    </source>
</evidence>
<dbReference type="AlphaFoldDB" id="A0A927F7S2"/>
<evidence type="ECO:0000256" key="2">
    <source>
        <dbReference type="ARBA" id="ARBA00022448"/>
    </source>
</evidence>
<dbReference type="Proteomes" id="UP000622317">
    <property type="component" value="Unassembled WGS sequence"/>
</dbReference>
<evidence type="ECO:0000256" key="12">
    <source>
        <dbReference type="SAM" id="SignalP"/>
    </source>
</evidence>
<dbReference type="InterPro" id="IPR039426">
    <property type="entry name" value="TonB-dep_rcpt-like"/>
</dbReference>
<keyword evidence="7" id="KW-0408">Iron</keyword>
<organism evidence="14 15">
    <name type="scientific">Pelagicoccus enzymogenes</name>
    <dbReference type="NCBI Taxonomy" id="2773457"/>
    <lineage>
        <taxon>Bacteria</taxon>
        <taxon>Pseudomonadati</taxon>
        <taxon>Verrucomicrobiota</taxon>
        <taxon>Opitutia</taxon>
        <taxon>Puniceicoccales</taxon>
        <taxon>Pelagicoccaceae</taxon>
        <taxon>Pelagicoccus</taxon>
    </lineage>
</organism>
<dbReference type="Gene3D" id="2.170.130.10">
    <property type="entry name" value="TonB-dependent receptor, plug domain"/>
    <property type="match status" value="1"/>
</dbReference>
<keyword evidence="5" id="KW-0812">Transmembrane</keyword>
<feature type="coiled-coil region" evidence="11">
    <location>
        <begin position="1017"/>
        <end position="1047"/>
    </location>
</feature>
<evidence type="ECO:0000313" key="15">
    <source>
        <dbReference type="Proteomes" id="UP000622317"/>
    </source>
</evidence>
<keyword evidence="9" id="KW-0472">Membrane</keyword>
<dbReference type="Pfam" id="PF07715">
    <property type="entry name" value="Plug"/>
    <property type="match status" value="1"/>
</dbReference>
<keyword evidence="8" id="KW-0406">Ion transport</keyword>
<evidence type="ECO:0000256" key="8">
    <source>
        <dbReference type="ARBA" id="ARBA00023065"/>
    </source>
</evidence>
<gene>
    <name evidence="14" type="ORF">IEN85_11075</name>
</gene>
<evidence type="ECO:0000256" key="6">
    <source>
        <dbReference type="ARBA" id="ARBA00022729"/>
    </source>
</evidence>
<comment type="caution">
    <text evidence="14">The sequence shown here is derived from an EMBL/GenBank/DDBJ whole genome shotgun (WGS) entry which is preliminary data.</text>
</comment>
<evidence type="ECO:0000256" key="4">
    <source>
        <dbReference type="ARBA" id="ARBA00022496"/>
    </source>
</evidence>
<keyword evidence="10" id="KW-0998">Cell outer membrane</keyword>
<name>A0A927F7S2_9BACT</name>
<dbReference type="RefSeq" id="WP_191617151.1">
    <property type="nucleotide sequence ID" value="NZ_JACYFG010000032.1"/>
</dbReference>
<keyword evidence="2" id="KW-0813">Transport</keyword>
<dbReference type="Gene3D" id="2.40.170.20">
    <property type="entry name" value="TonB-dependent receptor, beta-barrel domain"/>
    <property type="match status" value="2"/>
</dbReference>
<accession>A0A927F7S2</accession>
<keyword evidence="15" id="KW-1185">Reference proteome</keyword>
<evidence type="ECO:0000256" key="9">
    <source>
        <dbReference type="ARBA" id="ARBA00023136"/>
    </source>
</evidence>
<feature type="signal peptide" evidence="12">
    <location>
        <begin position="1"/>
        <end position="25"/>
    </location>
</feature>
<keyword evidence="14" id="KW-0675">Receptor</keyword>
<reference evidence="14" key="1">
    <citation type="submission" date="2020-09" db="EMBL/GenBank/DDBJ databases">
        <title>Pelagicoccus enzymogenes sp. nov. with an EPS production, isolated from marine sediment.</title>
        <authorList>
            <person name="Feng X."/>
        </authorList>
    </citation>
    <scope>NUCLEOTIDE SEQUENCE</scope>
    <source>
        <strain evidence="14">NFK12</strain>
    </source>
</reference>
<dbReference type="InterPro" id="IPR036942">
    <property type="entry name" value="Beta-barrel_TonB_sf"/>
</dbReference>
<evidence type="ECO:0000313" key="14">
    <source>
        <dbReference type="EMBL" id="MBD5780032.1"/>
    </source>
</evidence>
<evidence type="ECO:0000256" key="7">
    <source>
        <dbReference type="ARBA" id="ARBA00023004"/>
    </source>
</evidence>
<keyword evidence="3" id="KW-1134">Transmembrane beta strand</keyword>
<evidence type="ECO:0000256" key="11">
    <source>
        <dbReference type="SAM" id="Coils"/>
    </source>
</evidence>
<dbReference type="PANTHER" id="PTHR32552">
    <property type="entry name" value="FERRICHROME IRON RECEPTOR-RELATED"/>
    <property type="match status" value="1"/>
</dbReference>
<dbReference type="GO" id="GO:0015344">
    <property type="term" value="F:siderophore uptake transmembrane transporter activity"/>
    <property type="evidence" value="ECO:0007669"/>
    <property type="project" value="TreeGrafter"/>
</dbReference>
<dbReference type="EMBL" id="JACYFG010000032">
    <property type="protein sequence ID" value="MBD5780032.1"/>
    <property type="molecule type" value="Genomic_DNA"/>
</dbReference>
<evidence type="ECO:0000256" key="5">
    <source>
        <dbReference type="ARBA" id="ARBA00022692"/>
    </source>
</evidence>
<proteinExistence type="predicted"/>
<evidence type="ECO:0000256" key="3">
    <source>
        <dbReference type="ARBA" id="ARBA00022452"/>
    </source>
</evidence>